<dbReference type="EMBL" id="CP046244">
    <property type="protein sequence ID" value="QGP92130.1"/>
    <property type="molecule type" value="Genomic_DNA"/>
</dbReference>
<dbReference type="InterPro" id="IPR011701">
    <property type="entry name" value="MFS"/>
</dbReference>
<evidence type="ECO:0000256" key="3">
    <source>
        <dbReference type="ARBA" id="ARBA00022692"/>
    </source>
</evidence>
<dbReference type="Proteomes" id="UP000425916">
    <property type="component" value="Chromosome"/>
</dbReference>
<dbReference type="SUPFAM" id="SSF103473">
    <property type="entry name" value="MFS general substrate transporter"/>
    <property type="match status" value="1"/>
</dbReference>
<feature type="transmembrane region" description="Helical" evidence="6">
    <location>
        <begin position="355"/>
        <end position="374"/>
    </location>
</feature>
<dbReference type="GO" id="GO:0005886">
    <property type="term" value="C:plasma membrane"/>
    <property type="evidence" value="ECO:0007669"/>
    <property type="project" value="UniProtKB-SubCell"/>
</dbReference>
<evidence type="ECO:0000313" key="9">
    <source>
        <dbReference type="Proteomes" id="UP000425916"/>
    </source>
</evidence>
<dbReference type="Pfam" id="PF07690">
    <property type="entry name" value="MFS_1"/>
    <property type="match status" value="1"/>
</dbReference>
<organism evidence="8 9">
    <name type="scientific">Neomoorella glycerini</name>
    <dbReference type="NCBI Taxonomy" id="55779"/>
    <lineage>
        <taxon>Bacteria</taxon>
        <taxon>Bacillati</taxon>
        <taxon>Bacillota</taxon>
        <taxon>Clostridia</taxon>
        <taxon>Neomoorellales</taxon>
        <taxon>Neomoorellaceae</taxon>
        <taxon>Neomoorella</taxon>
    </lineage>
</organism>
<name>A0A6I5ZQM4_9FIRM</name>
<dbReference type="Gene3D" id="1.20.1250.20">
    <property type="entry name" value="MFS general substrate transporter like domains"/>
    <property type="match status" value="2"/>
</dbReference>
<keyword evidence="4 6" id="KW-1133">Transmembrane helix</keyword>
<accession>A0A6I5ZQM4</accession>
<gene>
    <name evidence="8" type="primary">yfcJ</name>
    <name evidence="8" type="ORF">MGLY_14880</name>
</gene>
<feature type="transmembrane region" description="Helical" evidence="6">
    <location>
        <begin position="12"/>
        <end position="34"/>
    </location>
</feature>
<dbReference type="InterPro" id="IPR052714">
    <property type="entry name" value="MFS_Exporter"/>
</dbReference>
<dbReference type="PANTHER" id="PTHR23531">
    <property type="entry name" value="QUINOLENE RESISTANCE PROTEIN NORA"/>
    <property type="match status" value="1"/>
</dbReference>
<keyword evidence="9" id="KW-1185">Reference proteome</keyword>
<evidence type="ECO:0000256" key="6">
    <source>
        <dbReference type="SAM" id="Phobius"/>
    </source>
</evidence>
<dbReference type="AlphaFoldDB" id="A0A6I5ZQM4"/>
<proteinExistence type="predicted"/>
<evidence type="ECO:0000256" key="1">
    <source>
        <dbReference type="ARBA" id="ARBA00004651"/>
    </source>
</evidence>
<feature type="transmembrane region" description="Helical" evidence="6">
    <location>
        <begin position="268"/>
        <end position="301"/>
    </location>
</feature>
<dbReference type="RefSeq" id="WP_156272738.1">
    <property type="nucleotide sequence ID" value="NZ_CP046244.1"/>
</dbReference>
<dbReference type="InterPro" id="IPR036259">
    <property type="entry name" value="MFS_trans_sf"/>
</dbReference>
<feature type="transmembrane region" description="Helical" evidence="6">
    <location>
        <begin position="46"/>
        <end position="66"/>
    </location>
</feature>
<keyword evidence="3 6" id="KW-0812">Transmembrane</keyword>
<protein>
    <submittedName>
        <fullName evidence="8">Putative MFS-type transporter YfcJ</fullName>
    </submittedName>
</protein>
<dbReference type="GO" id="GO:0022857">
    <property type="term" value="F:transmembrane transporter activity"/>
    <property type="evidence" value="ECO:0007669"/>
    <property type="project" value="InterPro"/>
</dbReference>
<feature type="transmembrane region" description="Helical" evidence="6">
    <location>
        <begin position="330"/>
        <end position="349"/>
    </location>
</feature>
<keyword evidence="5 6" id="KW-0472">Membrane</keyword>
<dbReference type="InterPro" id="IPR020846">
    <property type="entry name" value="MFS_dom"/>
</dbReference>
<evidence type="ECO:0000256" key="2">
    <source>
        <dbReference type="ARBA" id="ARBA00022448"/>
    </source>
</evidence>
<evidence type="ECO:0000313" key="8">
    <source>
        <dbReference type="EMBL" id="QGP92130.1"/>
    </source>
</evidence>
<dbReference type="PROSITE" id="PS50850">
    <property type="entry name" value="MFS"/>
    <property type="match status" value="1"/>
</dbReference>
<feature type="transmembrane region" description="Helical" evidence="6">
    <location>
        <begin position="238"/>
        <end position="256"/>
    </location>
</feature>
<feature type="transmembrane region" description="Helical" evidence="6">
    <location>
        <begin position="137"/>
        <end position="159"/>
    </location>
</feature>
<reference evidence="8 9" key="1">
    <citation type="submission" date="2019-11" db="EMBL/GenBank/DDBJ databases">
        <title>Genome sequence of Moorella glycerini DSM11254.</title>
        <authorList>
            <person name="Poehlein A."/>
            <person name="Boeer T."/>
            <person name="Daniel R."/>
        </authorList>
    </citation>
    <scope>NUCLEOTIDE SEQUENCE [LARGE SCALE GENOMIC DNA]</scope>
    <source>
        <strain evidence="8 9">DSM 11254</strain>
    </source>
</reference>
<evidence type="ECO:0000256" key="4">
    <source>
        <dbReference type="ARBA" id="ARBA00022989"/>
    </source>
</evidence>
<sequence>MAPDSTRIWTRDFILLSLASFLIFTGFQMLMPTLPKYVAALGGDNLVVGFTMGIFTISAVLVRPWLGREMDRRGRRGIYLLGLLIFAVAVLGYSLSPSILILFLFRLLHGAGWGGSTTAGGTIVTDLLPPQRRAEGLGYYGLFSNLAMAIAPALGLLVLDLAGFKVLFFTSAALALAATLVAGKIKMPAVATRGGSPPAFFEPKALRPSLIAFFMTITYGGVVTFLTLYAAERGIANIGLFFTFYAAALMLIRPLAGMVADRHGQGPVLVPGLLAATLATLILALAGSLPVFLVAAVLYGLGFGAAQPTLQAMAVAGVAPNRRGAANGTFFSAFDLGIGLGSTLLGVVARFTGFAGMYAVASLFGLAGLLTFLAGRKGRAAQKATAGP</sequence>
<dbReference type="CDD" id="cd17489">
    <property type="entry name" value="MFS_YfcJ_like"/>
    <property type="match status" value="1"/>
</dbReference>
<feature type="domain" description="Major facilitator superfamily (MFS) profile" evidence="7">
    <location>
        <begin position="12"/>
        <end position="379"/>
    </location>
</feature>
<dbReference type="OrthoDB" id="9814001at2"/>
<dbReference type="PANTHER" id="PTHR23531:SF2">
    <property type="entry name" value="PERMEASE"/>
    <property type="match status" value="1"/>
</dbReference>
<feature type="transmembrane region" description="Helical" evidence="6">
    <location>
        <begin position="166"/>
        <end position="185"/>
    </location>
</feature>
<feature type="transmembrane region" description="Helical" evidence="6">
    <location>
        <begin position="205"/>
        <end position="231"/>
    </location>
</feature>
<feature type="transmembrane region" description="Helical" evidence="6">
    <location>
        <begin position="78"/>
        <end position="105"/>
    </location>
</feature>
<comment type="subcellular location">
    <subcellularLocation>
        <location evidence="1">Cell membrane</location>
        <topology evidence="1">Multi-pass membrane protein</topology>
    </subcellularLocation>
</comment>
<evidence type="ECO:0000259" key="7">
    <source>
        <dbReference type="PROSITE" id="PS50850"/>
    </source>
</evidence>
<keyword evidence="2" id="KW-0813">Transport</keyword>
<evidence type="ECO:0000256" key="5">
    <source>
        <dbReference type="ARBA" id="ARBA00023136"/>
    </source>
</evidence>